<gene>
    <name evidence="2" type="ORF">PHET_00470</name>
</gene>
<keyword evidence="3" id="KW-1185">Reference proteome</keyword>
<evidence type="ECO:0000313" key="3">
    <source>
        <dbReference type="Proteomes" id="UP000748531"/>
    </source>
</evidence>
<reference evidence="2" key="1">
    <citation type="submission" date="2019-05" db="EMBL/GenBank/DDBJ databases">
        <title>Annotation for the trematode Paragonimus heterotremus.</title>
        <authorList>
            <person name="Choi Y.-J."/>
        </authorList>
    </citation>
    <scope>NUCLEOTIDE SEQUENCE</scope>
    <source>
        <strain evidence="2">LC</strain>
    </source>
</reference>
<dbReference type="OrthoDB" id="6253127at2759"/>
<comment type="caution">
    <text evidence="2">The sequence shown here is derived from an EMBL/GenBank/DDBJ whole genome shotgun (WGS) entry which is preliminary data.</text>
</comment>
<evidence type="ECO:0000313" key="2">
    <source>
        <dbReference type="EMBL" id="KAF5405924.1"/>
    </source>
</evidence>
<organism evidence="2 3">
    <name type="scientific">Paragonimus heterotremus</name>
    <dbReference type="NCBI Taxonomy" id="100268"/>
    <lineage>
        <taxon>Eukaryota</taxon>
        <taxon>Metazoa</taxon>
        <taxon>Spiralia</taxon>
        <taxon>Lophotrochozoa</taxon>
        <taxon>Platyhelminthes</taxon>
        <taxon>Trematoda</taxon>
        <taxon>Digenea</taxon>
        <taxon>Plagiorchiida</taxon>
        <taxon>Troglotremata</taxon>
        <taxon>Troglotrematidae</taxon>
        <taxon>Paragonimus</taxon>
    </lineage>
</organism>
<dbReference type="EMBL" id="LUCH01000161">
    <property type="protein sequence ID" value="KAF5405924.1"/>
    <property type="molecule type" value="Genomic_DNA"/>
</dbReference>
<evidence type="ECO:0000256" key="1">
    <source>
        <dbReference type="SAM" id="MobiDB-lite"/>
    </source>
</evidence>
<dbReference type="InterPro" id="IPR012337">
    <property type="entry name" value="RNaseH-like_sf"/>
</dbReference>
<dbReference type="Proteomes" id="UP000748531">
    <property type="component" value="Unassembled WGS sequence"/>
</dbReference>
<accession>A0A8J4WM02</accession>
<dbReference type="SUPFAM" id="SSF53098">
    <property type="entry name" value="Ribonuclease H-like"/>
    <property type="match status" value="1"/>
</dbReference>
<feature type="compositionally biased region" description="Polar residues" evidence="1">
    <location>
        <begin position="83"/>
        <end position="94"/>
    </location>
</feature>
<feature type="region of interest" description="Disordered" evidence="1">
    <location>
        <begin position="73"/>
        <end position="99"/>
    </location>
</feature>
<sequence>MNCFKPGFANLIHFIRENFVHYVVNRISAVFIRSIKNVECHENSKCPKPESSSPLIFAVDQLKISSDKQGHNSLTNGAEHWGKQSNENPSNPRQSPCGLWGNHRAQTKELFRVVPDRDGGFSLSEFHYKLAYFLIRDAHPPEVLQDYGFKTLILTLLMDKQGRTAEVNDFWVPSAWKMRHQILRGLCDAASERLEKLIKQQLHRTCSPIPDRQSATDTDSTSTTLCQTVAFTVELWSRNTLSPTVHSNDINQDELYADIGVHLPLYGTEEHRLFYCTRKVSSAFDLRSALRVFSQQLDVAPSKVHSDNIQLLTDHLVVTTNNSEMLTALNDGVSKNVAKDQTNLSIVPIPCLVTVLLNAIEETLHLPQVEQLMRSCQLFIREIQSDQEKQKVYKWNTEHTFLSSTSINEQSAHTNSDLVRSESTGATERNDIGLNRKPPFPNSVYSSVFRLLQTVDRIASSVPMGSNNMECAQTILHTLKPINRIINFLSHPHLFINAAMILPFLYSLRHHFDSAPPNHNTDSSCACKVFLQTLQQHLSDCYLKEGFVHEILLSATYLDPRFKRNLMYLDPNTVATTLAELFSSVLMDSKKQVLQPPDETQHGNQESGFLMERITKEMARFQKEPPVSLDINPFDWWRNTQHLYPTLAKTTFQFLNISPVCFNRPPHNDAQPHLSAQSKPSFASNLCSSNRSQSSVNEVTQLLHDVNICCDPPLYDQNGICSIRQSTIPTEDIPDYCFLWHNWMYTSPG</sequence>
<name>A0A8J4WM02_9TREM</name>
<evidence type="ECO:0008006" key="4">
    <source>
        <dbReference type="Google" id="ProtNLM"/>
    </source>
</evidence>
<dbReference type="AlphaFoldDB" id="A0A8J4WM02"/>
<feature type="compositionally biased region" description="Polar residues" evidence="1">
    <location>
        <begin position="412"/>
        <end position="427"/>
    </location>
</feature>
<protein>
    <recommendedName>
        <fullName evidence="4">HAT C-terminal dimerisation domain-containing protein</fullName>
    </recommendedName>
</protein>
<proteinExistence type="predicted"/>
<feature type="region of interest" description="Disordered" evidence="1">
    <location>
        <begin position="412"/>
        <end position="433"/>
    </location>
</feature>